<feature type="compositionally biased region" description="Basic residues" evidence="1">
    <location>
        <begin position="156"/>
        <end position="166"/>
    </location>
</feature>
<organism evidence="2 3">
    <name type="scientific">Rhynchosporium agropyri</name>
    <dbReference type="NCBI Taxonomy" id="914238"/>
    <lineage>
        <taxon>Eukaryota</taxon>
        <taxon>Fungi</taxon>
        <taxon>Dikarya</taxon>
        <taxon>Ascomycota</taxon>
        <taxon>Pezizomycotina</taxon>
        <taxon>Leotiomycetes</taxon>
        <taxon>Helotiales</taxon>
        <taxon>Ploettnerulaceae</taxon>
        <taxon>Rhynchosporium</taxon>
    </lineage>
</organism>
<evidence type="ECO:0000313" key="2">
    <source>
        <dbReference type="EMBL" id="CZT11569.1"/>
    </source>
</evidence>
<dbReference type="Proteomes" id="UP000178912">
    <property type="component" value="Unassembled WGS sequence"/>
</dbReference>
<sequence length="175" mass="19148">MASWLAGWLTGTCLLAYPHNSQSPLNYPQHLPATPHALIYKRRLKKPSLIPSVLTHVVARSPSSWPIKAIQPFPNPSVHLQAHHTSLITLNRPSNLRILPDTPPAQSDRKALPSSSTASYSILMHYYQTLAMSSYLYESTSQSTVASQASQCQNGKKTKGKAKTKSAAKPALSVH</sequence>
<reference evidence="3" key="1">
    <citation type="submission" date="2016-03" db="EMBL/GenBank/DDBJ databases">
        <authorList>
            <person name="Guldener U."/>
        </authorList>
    </citation>
    <scope>NUCLEOTIDE SEQUENCE [LARGE SCALE GENOMIC DNA]</scope>
    <source>
        <strain evidence="3">04CH-RAC-A.6.1</strain>
    </source>
</reference>
<feature type="region of interest" description="Disordered" evidence="1">
    <location>
        <begin position="151"/>
        <end position="175"/>
    </location>
</feature>
<evidence type="ECO:0000256" key="1">
    <source>
        <dbReference type="SAM" id="MobiDB-lite"/>
    </source>
</evidence>
<proteinExistence type="predicted"/>
<accession>A0A1E1LNZ0</accession>
<dbReference type="AlphaFoldDB" id="A0A1E1LNZ0"/>
<dbReference type="EMBL" id="FJUX01000142">
    <property type="protein sequence ID" value="CZT11569.1"/>
    <property type="molecule type" value="Genomic_DNA"/>
</dbReference>
<protein>
    <submittedName>
        <fullName evidence="2">Uncharacterized protein</fullName>
    </submittedName>
</protein>
<evidence type="ECO:0000313" key="3">
    <source>
        <dbReference type="Proteomes" id="UP000178912"/>
    </source>
</evidence>
<keyword evidence="3" id="KW-1185">Reference proteome</keyword>
<gene>
    <name evidence="2" type="ORF">RAG0_15671</name>
</gene>
<name>A0A1E1LNZ0_9HELO</name>